<dbReference type="Proteomes" id="UP000505377">
    <property type="component" value="Chromosome"/>
</dbReference>
<organism evidence="1 2">
    <name type="scientific">Pseudonocardia broussonetiae</name>
    <dbReference type="NCBI Taxonomy" id="2736640"/>
    <lineage>
        <taxon>Bacteria</taxon>
        <taxon>Bacillati</taxon>
        <taxon>Actinomycetota</taxon>
        <taxon>Actinomycetes</taxon>
        <taxon>Pseudonocardiales</taxon>
        <taxon>Pseudonocardiaceae</taxon>
        <taxon>Pseudonocardia</taxon>
    </lineage>
</organism>
<sequence length="63" mass="6922">MAEQKVVGLVANPNAPEDWVEIEQKGIDGTTRVHPRSVKHWEARGWSAVKETKARPAASGKES</sequence>
<dbReference type="KEGG" id="pbro:HOP40_13210"/>
<dbReference type="RefSeq" id="WP_172158232.1">
    <property type="nucleotide sequence ID" value="NZ_CP053564.1"/>
</dbReference>
<accession>A0A6M6JIB9</accession>
<evidence type="ECO:0000313" key="2">
    <source>
        <dbReference type="Proteomes" id="UP000505377"/>
    </source>
</evidence>
<gene>
    <name evidence="1" type="ORF">HOP40_13210</name>
</gene>
<keyword evidence="2" id="KW-1185">Reference proteome</keyword>
<name>A0A6M6JIB9_9PSEU</name>
<dbReference type="EMBL" id="CP053564">
    <property type="protein sequence ID" value="QJY46657.1"/>
    <property type="molecule type" value="Genomic_DNA"/>
</dbReference>
<dbReference type="AlphaFoldDB" id="A0A6M6JIB9"/>
<reference evidence="1 2" key="1">
    <citation type="submission" date="2020-05" db="EMBL/GenBank/DDBJ databases">
        <authorList>
            <person name="Mo P."/>
        </authorList>
    </citation>
    <scope>NUCLEOTIDE SEQUENCE [LARGE SCALE GENOMIC DNA]</scope>
    <source>
        <strain evidence="1 2">Gen01</strain>
    </source>
</reference>
<proteinExistence type="predicted"/>
<protein>
    <submittedName>
        <fullName evidence="1">Uncharacterized protein</fullName>
    </submittedName>
</protein>
<evidence type="ECO:0000313" key="1">
    <source>
        <dbReference type="EMBL" id="QJY46657.1"/>
    </source>
</evidence>